<proteinExistence type="predicted"/>
<organism evidence="2 3">
    <name type="scientific">Actinacidiphila acididurans</name>
    <dbReference type="NCBI Taxonomy" id="2784346"/>
    <lineage>
        <taxon>Bacteria</taxon>
        <taxon>Bacillati</taxon>
        <taxon>Actinomycetota</taxon>
        <taxon>Actinomycetes</taxon>
        <taxon>Kitasatosporales</taxon>
        <taxon>Streptomycetaceae</taxon>
        <taxon>Actinacidiphila</taxon>
    </lineage>
</organism>
<dbReference type="Proteomes" id="UP000749040">
    <property type="component" value="Unassembled WGS sequence"/>
</dbReference>
<keyword evidence="3" id="KW-1185">Reference proteome</keyword>
<name>A0ABS2U323_9ACTN</name>
<dbReference type="EMBL" id="JADKYB010000021">
    <property type="protein sequence ID" value="MBM9508940.1"/>
    <property type="molecule type" value="Genomic_DNA"/>
</dbReference>
<gene>
    <name evidence="2" type="ORF">ITX44_31200</name>
</gene>
<feature type="compositionally biased region" description="Basic residues" evidence="1">
    <location>
        <begin position="40"/>
        <end position="49"/>
    </location>
</feature>
<evidence type="ECO:0000313" key="2">
    <source>
        <dbReference type="EMBL" id="MBM9508940.1"/>
    </source>
</evidence>
<comment type="caution">
    <text evidence="2">The sequence shown here is derived from an EMBL/GenBank/DDBJ whole genome shotgun (WGS) entry which is preliminary data.</text>
</comment>
<feature type="region of interest" description="Disordered" evidence="1">
    <location>
        <begin position="39"/>
        <end position="65"/>
    </location>
</feature>
<reference evidence="2 3" key="1">
    <citation type="submission" date="2021-01" db="EMBL/GenBank/DDBJ databases">
        <title>Streptomyces acididurans sp. nov., isolated from a peat swamp forest soil.</title>
        <authorList>
            <person name="Chantavorakit T."/>
            <person name="Duangmal K."/>
        </authorList>
    </citation>
    <scope>NUCLEOTIDE SEQUENCE [LARGE SCALE GENOMIC DNA]</scope>
    <source>
        <strain evidence="2 3">KK5PA1</strain>
    </source>
</reference>
<accession>A0ABS2U323</accession>
<sequence length="65" mass="6958">MDTVRAAGSADDGAPVAQMLTAWQHTAEVYADPELLAALRRAHNHRHSHPANPRPPGKAKSPTPN</sequence>
<dbReference type="RefSeq" id="WP_205361453.1">
    <property type="nucleotide sequence ID" value="NZ_JADKYB010000021.1"/>
</dbReference>
<protein>
    <submittedName>
        <fullName evidence="2">Uncharacterized protein</fullName>
    </submittedName>
</protein>
<evidence type="ECO:0000313" key="3">
    <source>
        <dbReference type="Proteomes" id="UP000749040"/>
    </source>
</evidence>
<evidence type="ECO:0000256" key="1">
    <source>
        <dbReference type="SAM" id="MobiDB-lite"/>
    </source>
</evidence>